<dbReference type="AlphaFoldDB" id="X1HYF1"/>
<sequence length="78" mass="8443">MAITLSVIKADVGGYVGHSESHPDVLAKAGECLSKAKKEGLLVDYHVTKCGDDLQLIMTHQQGEDSERIHKLCLGHLC</sequence>
<evidence type="ECO:0000256" key="12">
    <source>
        <dbReference type="ARBA" id="ARBA00023239"/>
    </source>
</evidence>
<organism evidence="15">
    <name type="scientific">marine sediment metagenome</name>
    <dbReference type="NCBI Taxonomy" id="412755"/>
    <lineage>
        <taxon>unclassified sequences</taxon>
        <taxon>metagenomes</taxon>
        <taxon>ecological metagenomes</taxon>
    </lineage>
</organism>
<dbReference type="InterPro" id="IPR002803">
    <property type="entry name" value="FBPase_V"/>
</dbReference>
<comment type="cofactor">
    <cofactor evidence="2">
        <name>Mg(2+)</name>
        <dbReference type="ChEBI" id="CHEBI:18420"/>
    </cofactor>
</comment>
<evidence type="ECO:0000256" key="2">
    <source>
        <dbReference type="ARBA" id="ARBA00001946"/>
    </source>
</evidence>
<comment type="pathway">
    <text evidence="3">Carbohydrate biosynthesis; gluconeogenesis.</text>
</comment>
<reference evidence="15" key="1">
    <citation type="journal article" date="2014" name="Front. Microbiol.">
        <title>High frequency of phylogenetically diverse reductive dehalogenase-homologous genes in deep subseafloor sedimentary metagenomes.</title>
        <authorList>
            <person name="Kawai M."/>
            <person name="Futagami T."/>
            <person name="Toyoda A."/>
            <person name="Takaki Y."/>
            <person name="Nishi S."/>
            <person name="Hori S."/>
            <person name="Arai W."/>
            <person name="Tsubouchi T."/>
            <person name="Morono Y."/>
            <person name="Uchiyama I."/>
            <person name="Ito T."/>
            <person name="Fujiyama A."/>
            <person name="Inagaki F."/>
            <person name="Takami H."/>
        </authorList>
    </citation>
    <scope>NUCLEOTIDE SEQUENCE</scope>
    <source>
        <strain evidence="15">Expedition CK06-06</strain>
    </source>
</reference>
<keyword evidence="8" id="KW-0312">Gluconeogenesis</keyword>
<evidence type="ECO:0000313" key="15">
    <source>
        <dbReference type="EMBL" id="GAH74452.1"/>
    </source>
</evidence>
<evidence type="ECO:0000256" key="14">
    <source>
        <dbReference type="ARBA" id="ARBA00023277"/>
    </source>
</evidence>
<evidence type="ECO:0000256" key="8">
    <source>
        <dbReference type="ARBA" id="ARBA00022432"/>
    </source>
</evidence>
<evidence type="ECO:0000256" key="6">
    <source>
        <dbReference type="ARBA" id="ARBA00013093"/>
    </source>
</evidence>
<name>X1HYF1_9ZZZZ</name>
<accession>X1HYF1</accession>
<evidence type="ECO:0000256" key="7">
    <source>
        <dbReference type="ARBA" id="ARBA00018635"/>
    </source>
</evidence>
<keyword evidence="10" id="KW-0378">Hydrolase</keyword>
<evidence type="ECO:0000256" key="9">
    <source>
        <dbReference type="ARBA" id="ARBA00022723"/>
    </source>
</evidence>
<dbReference type="EC" id="3.1.3.11" evidence="6"/>
<evidence type="ECO:0000256" key="3">
    <source>
        <dbReference type="ARBA" id="ARBA00004742"/>
    </source>
</evidence>
<keyword evidence="11" id="KW-0460">Magnesium</keyword>
<keyword evidence="13" id="KW-0704">Schiff base</keyword>
<comment type="subunit">
    <text evidence="5">Homooctamer; dimer of tetramers.</text>
</comment>
<dbReference type="UniPathway" id="UPA00138"/>
<keyword evidence="14" id="KW-0119">Carbohydrate metabolism</keyword>
<evidence type="ECO:0000256" key="1">
    <source>
        <dbReference type="ARBA" id="ARBA00001273"/>
    </source>
</evidence>
<dbReference type="GO" id="GO:0016829">
    <property type="term" value="F:lyase activity"/>
    <property type="evidence" value="ECO:0007669"/>
    <property type="project" value="UniProtKB-KW"/>
</dbReference>
<comment type="similarity">
    <text evidence="4">Belongs to the FBP aldolase/phosphatase family.</text>
</comment>
<evidence type="ECO:0000256" key="5">
    <source>
        <dbReference type="ARBA" id="ARBA00011820"/>
    </source>
</evidence>
<dbReference type="SUPFAM" id="SSF111249">
    <property type="entry name" value="Sulfolobus fructose-1,6-bisphosphatase-like"/>
    <property type="match status" value="1"/>
</dbReference>
<keyword evidence="9" id="KW-0479">Metal-binding</keyword>
<dbReference type="PANTHER" id="PTHR38341">
    <property type="entry name" value="FRUCTOSE-1,6-BISPHOSPHATE ALDOLASE/PHOSPHATASE"/>
    <property type="match status" value="1"/>
</dbReference>
<gene>
    <name evidence="15" type="ORF">S03H2_42032</name>
</gene>
<dbReference type="GO" id="GO:0006094">
    <property type="term" value="P:gluconeogenesis"/>
    <property type="evidence" value="ECO:0007669"/>
    <property type="project" value="UniProtKB-UniPathway"/>
</dbReference>
<protein>
    <recommendedName>
        <fullName evidence="7">Fructose-1,6-bisphosphate aldolase/phosphatase</fullName>
        <ecNumber evidence="6">3.1.3.11</ecNumber>
    </recommendedName>
</protein>
<dbReference type="InterPro" id="IPR036076">
    <property type="entry name" value="FBPase_V_sf"/>
</dbReference>
<comment type="catalytic activity">
    <reaction evidence="1">
        <text>beta-D-fructose 1,6-bisphosphate + H2O = beta-D-fructose 6-phosphate + phosphate</text>
        <dbReference type="Rhea" id="RHEA:11064"/>
        <dbReference type="ChEBI" id="CHEBI:15377"/>
        <dbReference type="ChEBI" id="CHEBI:32966"/>
        <dbReference type="ChEBI" id="CHEBI:43474"/>
        <dbReference type="ChEBI" id="CHEBI:57634"/>
        <dbReference type="EC" id="3.1.3.11"/>
    </reaction>
</comment>
<evidence type="ECO:0000256" key="11">
    <source>
        <dbReference type="ARBA" id="ARBA00022842"/>
    </source>
</evidence>
<evidence type="ECO:0000256" key="10">
    <source>
        <dbReference type="ARBA" id="ARBA00022801"/>
    </source>
</evidence>
<dbReference type="EMBL" id="BARU01026139">
    <property type="protein sequence ID" value="GAH74452.1"/>
    <property type="molecule type" value="Genomic_DNA"/>
</dbReference>
<evidence type="ECO:0000256" key="4">
    <source>
        <dbReference type="ARBA" id="ARBA00010693"/>
    </source>
</evidence>
<keyword evidence="12" id="KW-0456">Lyase</keyword>
<dbReference type="PANTHER" id="PTHR38341:SF1">
    <property type="entry name" value="FRUCTOSE-1,6-BISPHOSPHATE ALDOLASE_PHOSPHATASE"/>
    <property type="match status" value="1"/>
</dbReference>
<dbReference type="GO" id="GO:0042132">
    <property type="term" value="F:fructose 1,6-bisphosphate 1-phosphatase activity"/>
    <property type="evidence" value="ECO:0007669"/>
    <property type="project" value="UniProtKB-EC"/>
</dbReference>
<evidence type="ECO:0000256" key="13">
    <source>
        <dbReference type="ARBA" id="ARBA00023270"/>
    </source>
</evidence>
<dbReference type="Pfam" id="PF01950">
    <property type="entry name" value="FBPase_3"/>
    <property type="match status" value="1"/>
</dbReference>
<comment type="caution">
    <text evidence="15">The sequence shown here is derived from an EMBL/GenBank/DDBJ whole genome shotgun (WGS) entry which is preliminary data.</text>
</comment>
<proteinExistence type="inferred from homology"/>
<dbReference type="GO" id="GO:0046872">
    <property type="term" value="F:metal ion binding"/>
    <property type="evidence" value="ECO:0007669"/>
    <property type="project" value="UniProtKB-KW"/>
</dbReference>